<reference evidence="4 5" key="1">
    <citation type="journal article" date="2013" name="Int. J. Syst. Evol. Microbiol.">
        <title>Tumebacillus flagellatus sp. nov., an alpha-amylase/pullulanase-producing bacterium isolated from cassava wastewater.</title>
        <authorList>
            <person name="Wang Q."/>
            <person name="Xie N."/>
            <person name="Qin Y."/>
            <person name="Shen N."/>
            <person name="Zhu J."/>
            <person name="Mi H."/>
            <person name="Huang R."/>
        </authorList>
    </citation>
    <scope>NUCLEOTIDE SEQUENCE [LARGE SCALE GENOMIC DNA]</scope>
    <source>
        <strain evidence="4 5">GST4</strain>
    </source>
</reference>
<feature type="transmembrane region" description="Helical" evidence="2">
    <location>
        <begin position="234"/>
        <end position="254"/>
    </location>
</feature>
<dbReference type="InterPro" id="IPR032816">
    <property type="entry name" value="VTT_dom"/>
</dbReference>
<dbReference type="EMBL" id="JMIR01000026">
    <property type="protein sequence ID" value="KEO82188.1"/>
    <property type="molecule type" value="Genomic_DNA"/>
</dbReference>
<accession>A0A074LQV1</accession>
<protein>
    <recommendedName>
        <fullName evidence="3">VTT domain-containing protein</fullName>
    </recommendedName>
</protein>
<keyword evidence="2" id="KW-1133">Transmembrane helix</keyword>
<comment type="similarity">
    <text evidence="1">Belongs to the DedA family.</text>
</comment>
<dbReference type="PANTHER" id="PTHR42709:SF11">
    <property type="entry name" value="DEDA FAMILY PROTEIN"/>
    <property type="match status" value="1"/>
</dbReference>
<gene>
    <name evidence="4" type="ORF">EL26_16765</name>
</gene>
<feature type="transmembrane region" description="Helical" evidence="2">
    <location>
        <begin position="196"/>
        <end position="214"/>
    </location>
</feature>
<dbReference type="InterPro" id="IPR051311">
    <property type="entry name" value="DedA_domain"/>
</dbReference>
<evidence type="ECO:0000256" key="2">
    <source>
        <dbReference type="SAM" id="Phobius"/>
    </source>
</evidence>
<dbReference type="AlphaFoldDB" id="A0A074LQV1"/>
<dbReference type="GO" id="GO:0005886">
    <property type="term" value="C:plasma membrane"/>
    <property type="evidence" value="ECO:0007669"/>
    <property type="project" value="TreeGrafter"/>
</dbReference>
<feature type="domain" description="VTT" evidence="3">
    <location>
        <begin position="46"/>
        <end position="140"/>
    </location>
</feature>
<feature type="transmembrane region" description="Helical" evidence="2">
    <location>
        <begin position="44"/>
        <end position="64"/>
    </location>
</feature>
<evidence type="ECO:0000313" key="5">
    <source>
        <dbReference type="Proteomes" id="UP000027931"/>
    </source>
</evidence>
<dbReference type="eggNOG" id="COG1238">
    <property type="taxonomic scope" value="Bacteria"/>
</dbReference>
<dbReference type="STRING" id="1157490.EL26_16765"/>
<sequence length="267" mass="28730">MLGVLLEYGWIGLLFVSFAEASFLPVAPDLLLIPIAGSHHRLALLYALLALAGSLAGAWFGHFLGSKAGYPILRKFMREERIGKIRAVFDRYGVWAVIVAGLIPLPFKLFTISAGVFQMRRSTLFIGTLIGRGVRFGVVAWLSTLFHIRIPHGLEMKLFLGLLAVLLLGSVYLFLKSEKASPLRRAMRSILGGSRSGLAVFLLGTACSVAVALLGGDTVSDVLVGHHHRLSAPLGGLVAVVLLVMGCVGTWRVWRCVEPGSSNSPTT</sequence>
<evidence type="ECO:0000313" key="4">
    <source>
        <dbReference type="EMBL" id="KEO82188.1"/>
    </source>
</evidence>
<dbReference type="Proteomes" id="UP000027931">
    <property type="component" value="Unassembled WGS sequence"/>
</dbReference>
<proteinExistence type="inferred from homology"/>
<feature type="transmembrane region" description="Helical" evidence="2">
    <location>
        <begin position="156"/>
        <end position="175"/>
    </location>
</feature>
<feature type="transmembrane region" description="Helical" evidence="2">
    <location>
        <begin position="92"/>
        <end position="117"/>
    </location>
</feature>
<organism evidence="4 5">
    <name type="scientific">Tumebacillus flagellatus</name>
    <dbReference type="NCBI Taxonomy" id="1157490"/>
    <lineage>
        <taxon>Bacteria</taxon>
        <taxon>Bacillati</taxon>
        <taxon>Bacillota</taxon>
        <taxon>Bacilli</taxon>
        <taxon>Bacillales</taxon>
        <taxon>Alicyclobacillaceae</taxon>
        <taxon>Tumebacillus</taxon>
    </lineage>
</organism>
<keyword evidence="5" id="KW-1185">Reference proteome</keyword>
<keyword evidence="2" id="KW-0812">Transmembrane</keyword>
<evidence type="ECO:0000256" key="1">
    <source>
        <dbReference type="ARBA" id="ARBA00010792"/>
    </source>
</evidence>
<comment type="caution">
    <text evidence="4">The sequence shown here is derived from an EMBL/GenBank/DDBJ whole genome shotgun (WGS) entry which is preliminary data.</text>
</comment>
<dbReference type="PANTHER" id="PTHR42709">
    <property type="entry name" value="ALKALINE PHOSPHATASE LIKE PROTEIN"/>
    <property type="match status" value="1"/>
</dbReference>
<keyword evidence="2" id="KW-0472">Membrane</keyword>
<evidence type="ECO:0000259" key="3">
    <source>
        <dbReference type="Pfam" id="PF09335"/>
    </source>
</evidence>
<dbReference type="OrthoDB" id="9810270at2"/>
<feature type="transmembrane region" description="Helical" evidence="2">
    <location>
        <begin position="12"/>
        <end position="32"/>
    </location>
</feature>
<dbReference type="Pfam" id="PF09335">
    <property type="entry name" value="VTT_dom"/>
    <property type="match status" value="1"/>
</dbReference>
<feature type="transmembrane region" description="Helical" evidence="2">
    <location>
        <begin position="129"/>
        <end position="150"/>
    </location>
</feature>
<name>A0A074LQV1_9BACL</name>
<dbReference type="RefSeq" id="WP_052036468.1">
    <property type="nucleotide sequence ID" value="NZ_JMIR01000026.1"/>
</dbReference>